<organism evidence="1 2">
    <name type="scientific">Candidatus Desulfovibrio intestinavium</name>
    <dbReference type="NCBI Taxonomy" id="2838534"/>
    <lineage>
        <taxon>Bacteria</taxon>
        <taxon>Pseudomonadati</taxon>
        <taxon>Thermodesulfobacteriota</taxon>
        <taxon>Desulfovibrionia</taxon>
        <taxon>Desulfovibrionales</taxon>
        <taxon>Desulfovibrionaceae</taxon>
        <taxon>Desulfovibrio</taxon>
    </lineage>
</organism>
<name>A0A9D2HLJ5_9BACT</name>
<sequence>MGSAFPMPAPVRRFSRTAAQNGLIRTRRQGNAFILYKLYQHVKKIAKKKSSKENLFD</sequence>
<accession>A0A9D2HLJ5</accession>
<gene>
    <name evidence="1" type="ORF">H9784_06195</name>
</gene>
<evidence type="ECO:0000313" key="2">
    <source>
        <dbReference type="Proteomes" id="UP000823821"/>
    </source>
</evidence>
<dbReference type="Proteomes" id="UP000823821">
    <property type="component" value="Unassembled WGS sequence"/>
</dbReference>
<reference evidence="1" key="1">
    <citation type="journal article" date="2021" name="PeerJ">
        <title>Extensive microbial diversity within the chicken gut microbiome revealed by metagenomics and culture.</title>
        <authorList>
            <person name="Gilroy R."/>
            <person name="Ravi A."/>
            <person name="Getino M."/>
            <person name="Pursley I."/>
            <person name="Horton D.L."/>
            <person name="Alikhan N.F."/>
            <person name="Baker D."/>
            <person name="Gharbi K."/>
            <person name="Hall N."/>
            <person name="Watson M."/>
            <person name="Adriaenssens E.M."/>
            <person name="Foster-Nyarko E."/>
            <person name="Jarju S."/>
            <person name="Secka A."/>
            <person name="Antonio M."/>
            <person name="Oren A."/>
            <person name="Chaudhuri R.R."/>
            <person name="La Ragione R."/>
            <person name="Hildebrand F."/>
            <person name="Pallen M.J."/>
        </authorList>
    </citation>
    <scope>NUCLEOTIDE SEQUENCE</scope>
    <source>
        <strain evidence="1">5032</strain>
    </source>
</reference>
<dbReference type="AlphaFoldDB" id="A0A9D2HLJ5"/>
<dbReference type="EMBL" id="DWZD01000040">
    <property type="protein sequence ID" value="HJA79145.1"/>
    <property type="molecule type" value="Genomic_DNA"/>
</dbReference>
<proteinExistence type="predicted"/>
<evidence type="ECO:0000313" key="1">
    <source>
        <dbReference type="EMBL" id="HJA79145.1"/>
    </source>
</evidence>
<comment type="caution">
    <text evidence="1">The sequence shown here is derived from an EMBL/GenBank/DDBJ whole genome shotgun (WGS) entry which is preliminary data.</text>
</comment>
<reference evidence="1" key="2">
    <citation type="submission" date="2021-04" db="EMBL/GenBank/DDBJ databases">
        <authorList>
            <person name="Gilroy R."/>
        </authorList>
    </citation>
    <scope>NUCLEOTIDE SEQUENCE</scope>
    <source>
        <strain evidence="1">5032</strain>
    </source>
</reference>
<protein>
    <submittedName>
        <fullName evidence="1">Uncharacterized protein</fullName>
    </submittedName>
</protein>